<dbReference type="InterPro" id="IPR050121">
    <property type="entry name" value="Cytochrome_P450_monoxygenase"/>
</dbReference>
<keyword evidence="6" id="KW-0560">Oxidoreductase</keyword>
<evidence type="ECO:0000256" key="1">
    <source>
        <dbReference type="ARBA" id="ARBA00001971"/>
    </source>
</evidence>
<organism evidence="10 11">
    <name type="scientific">Trametes cubensis</name>
    <dbReference type="NCBI Taxonomy" id="1111947"/>
    <lineage>
        <taxon>Eukaryota</taxon>
        <taxon>Fungi</taxon>
        <taxon>Dikarya</taxon>
        <taxon>Basidiomycota</taxon>
        <taxon>Agaricomycotina</taxon>
        <taxon>Agaricomycetes</taxon>
        <taxon>Polyporales</taxon>
        <taxon>Polyporaceae</taxon>
        <taxon>Trametes</taxon>
    </lineage>
</organism>
<evidence type="ECO:0000256" key="8">
    <source>
        <dbReference type="ARBA" id="ARBA00023033"/>
    </source>
</evidence>
<name>A0AAD7X756_9APHY</name>
<evidence type="ECO:0000313" key="10">
    <source>
        <dbReference type="EMBL" id="KAJ8473652.1"/>
    </source>
</evidence>
<dbReference type="AlphaFoldDB" id="A0AAD7X756"/>
<dbReference type="CDD" id="cd11069">
    <property type="entry name" value="CYP_FUM15-like"/>
    <property type="match status" value="1"/>
</dbReference>
<dbReference type="GO" id="GO:0005506">
    <property type="term" value="F:iron ion binding"/>
    <property type="evidence" value="ECO:0007669"/>
    <property type="project" value="InterPro"/>
</dbReference>
<evidence type="ECO:0000313" key="11">
    <source>
        <dbReference type="Proteomes" id="UP001215151"/>
    </source>
</evidence>
<reference evidence="10" key="1">
    <citation type="submission" date="2022-11" db="EMBL/GenBank/DDBJ databases">
        <title>Genome Sequence of Cubamyces cubensis.</title>
        <authorList>
            <person name="Buettner E."/>
        </authorList>
    </citation>
    <scope>NUCLEOTIDE SEQUENCE</scope>
    <source>
        <strain evidence="10">MPL-01</strain>
    </source>
</reference>
<gene>
    <name evidence="10" type="ORF">ONZ51_g7725</name>
</gene>
<keyword evidence="7 9" id="KW-0408">Iron</keyword>
<comment type="pathway">
    <text evidence="2">Secondary metabolite biosynthesis.</text>
</comment>
<dbReference type="Proteomes" id="UP001215151">
    <property type="component" value="Unassembled WGS sequence"/>
</dbReference>
<dbReference type="SUPFAM" id="SSF48264">
    <property type="entry name" value="Cytochrome P450"/>
    <property type="match status" value="1"/>
</dbReference>
<accession>A0AAD7X756</accession>
<evidence type="ECO:0000256" key="2">
    <source>
        <dbReference type="ARBA" id="ARBA00005179"/>
    </source>
</evidence>
<evidence type="ECO:0000256" key="7">
    <source>
        <dbReference type="ARBA" id="ARBA00023004"/>
    </source>
</evidence>
<evidence type="ECO:0000256" key="3">
    <source>
        <dbReference type="ARBA" id="ARBA00010617"/>
    </source>
</evidence>
<evidence type="ECO:0000256" key="4">
    <source>
        <dbReference type="ARBA" id="ARBA00022617"/>
    </source>
</evidence>
<comment type="caution">
    <text evidence="10">The sequence shown here is derived from an EMBL/GenBank/DDBJ whole genome shotgun (WGS) entry which is preliminary data.</text>
</comment>
<comment type="similarity">
    <text evidence="3">Belongs to the cytochrome P450 family.</text>
</comment>
<evidence type="ECO:0000256" key="9">
    <source>
        <dbReference type="PIRSR" id="PIRSR602401-1"/>
    </source>
</evidence>
<proteinExistence type="inferred from homology"/>
<keyword evidence="8" id="KW-0503">Monooxygenase</keyword>
<dbReference type="GO" id="GO:0020037">
    <property type="term" value="F:heme binding"/>
    <property type="evidence" value="ECO:0007669"/>
    <property type="project" value="InterPro"/>
</dbReference>
<evidence type="ECO:0000256" key="6">
    <source>
        <dbReference type="ARBA" id="ARBA00023002"/>
    </source>
</evidence>
<protein>
    <recommendedName>
        <fullName evidence="12">Cytochrome P450</fullName>
    </recommendedName>
</protein>
<dbReference type="PRINTS" id="PR00385">
    <property type="entry name" value="P450"/>
</dbReference>
<dbReference type="Pfam" id="PF00067">
    <property type="entry name" value="p450"/>
    <property type="match status" value="1"/>
</dbReference>
<keyword evidence="11" id="KW-1185">Reference proteome</keyword>
<dbReference type="Gene3D" id="1.10.630.10">
    <property type="entry name" value="Cytochrome P450"/>
    <property type="match status" value="1"/>
</dbReference>
<evidence type="ECO:0000256" key="5">
    <source>
        <dbReference type="ARBA" id="ARBA00022723"/>
    </source>
</evidence>
<dbReference type="InterPro" id="IPR001128">
    <property type="entry name" value="Cyt_P450"/>
</dbReference>
<sequence>MVSLILQALVICSTTWFLWKLFRGLFVKTDLDRIPGPPSPSFLYGNLKELYSRQGWAFHRGLGEEYGPVVRLRGKFGQNILYTFDPKAMHHIAVKDQDVFQEARWFTRMLYHLFGPGLLATLGDHHRKQRKMLNPVFSINHMRHMTPLFYEVCHKLRTAIEARVHNGPAEVDMVGWMGRTALELMGQAGLGYSFDPLTADSADEFGEALKALIGTRDFYPRRPTLAQARGLHQYLPLYEAIVPAGWRRAVAEYIPSATLKRMMHLRDTVRQRSIDIYEEKKAALLKGDEAIKMQVGEGKDLMSILLKANMEASEEDKLPEEELIGQMSTLTFAAMDTTSNALSLTLWRLAQNPDAQDKARQEILEAQEACGGGDIGYDDLVALPYLDAVCRETLRLHVPAPFRFRETQQDIVLPLSEPVRGVDGKLMHQIHVPKDTSVFVGISASNTNKALWGEDAYEWKPERWLQPLPETVMDAKIPGVYANLMTFWGGGRACIGFKFSQLEMKVVLAVLLSSFKFELSDKHVYWNLAGVQYPSVDSEGNHPELPMKVTSLKKEPARL</sequence>
<dbReference type="PRINTS" id="PR00463">
    <property type="entry name" value="EP450I"/>
</dbReference>
<comment type="cofactor">
    <cofactor evidence="1 9">
        <name>heme</name>
        <dbReference type="ChEBI" id="CHEBI:30413"/>
    </cofactor>
</comment>
<keyword evidence="5 9" id="KW-0479">Metal-binding</keyword>
<dbReference type="InterPro" id="IPR036396">
    <property type="entry name" value="Cyt_P450_sf"/>
</dbReference>
<dbReference type="PANTHER" id="PTHR24305:SF166">
    <property type="entry name" value="CYTOCHROME P450 12A4, MITOCHONDRIAL-RELATED"/>
    <property type="match status" value="1"/>
</dbReference>
<dbReference type="InterPro" id="IPR002401">
    <property type="entry name" value="Cyt_P450_E_grp-I"/>
</dbReference>
<feature type="binding site" description="axial binding residue" evidence="9">
    <location>
        <position position="494"/>
    </location>
    <ligand>
        <name>heme</name>
        <dbReference type="ChEBI" id="CHEBI:30413"/>
    </ligand>
    <ligandPart>
        <name>Fe</name>
        <dbReference type="ChEBI" id="CHEBI:18248"/>
    </ligandPart>
</feature>
<dbReference type="GO" id="GO:0016705">
    <property type="term" value="F:oxidoreductase activity, acting on paired donors, with incorporation or reduction of molecular oxygen"/>
    <property type="evidence" value="ECO:0007669"/>
    <property type="project" value="InterPro"/>
</dbReference>
<dbReference type="EMBL" id="JAPEVG010000214">
    <property type="protein sequence ID" value="KAJ8473652.1"/>
    <property type="molecule type" value="Genomic_DNA"/>
</dbReference>
<dbReference type="PANTHER" id="PTHR24305">
    <property type="entry name" value="CYTOCHROME P450"/>
    <property type="match status" value="1"/>
</dbReference>
<keyword evidence="4 9" id="KW-0349">Heme</keyword>
<evidence type="ECO:0008006" key="12">
    <source>
        <dbReference type="Google" id="ProtNLM"/>
    </source>
</evidence>
<dbReference type="GO" id="GO:0004497">
    <property type="term" value="F:monooxygenase activity"/>
    <property type="evidence" value="ECO:0007669"/>
    <property type="project" value="UniProtKB-KW"/>
</dbReference>